<dbReference type="InterPro" id="IPR017926">
    <property type="entry name" value="GATASE"/>
</dbReference>
<feature type="binding site" evidence="11">
    <location>
        <position position="293"/>
    </location>
    <ligand>
        <name>L-glutamine</name>
        <dbReference type="ChEBI" id="CHEBI:58359"/>
    </ligand>
</feature>
<dbReference type="PANTHER" id="PTHR43418">
    <property type="entry name" value="MULTIFUNCTIONAL TRYPTOPHAN BIOSYNTHESIS PROTEIN-RELATED"/>
    <property type="match status" value="1"/>
</dbReference>
<comment type="similarity">
    <text evidence="2 11">Belongs to the CarA family.</text>
</comment>
<accession>A0A2H4U517</accession>
<keyword evidence="9 11" id="KW-0665">Pyrimidine biosynthesis</keyword>
<dbReference type="GO" id="GO:0005524">
    <property type="term" value="F:ATP binding"/>
    <property type="evidence" value="ECO:0007669"/>
    <property type="project" value="UniProtKB-UniRule"/>
</dbReference>
<feature type="active site" description="Nucleophile" evidence="11">
    <location>
        <position position="251"/>
    </location>
</feature>
<organism evidence="13 14">
    <name type="scientific">Methanobrevibacter smithii</name>
    <dbReference type="NCBI Taxonomy" id="2173"/>
    <lineage>
        <taxon>Archaea</taxon>
        <taxon>Methanobacteriati</taxon>
        <taxon>Methanobacteriota</taxon>
        <taxon>Methanomada group</taxon>
        <taxon>Methanobacteria</taxon>
        <taxon>Methanobacteriales</taxon>
        <taxon>Methanobacteriaceae</taxon>
        <taxon>Methanobrevibacter</taxon>
    </lineage>
</organism>
<feature type="binding site" evidence="11">
    <location>
        <position position="255"/>
    </location>
    <ligand>
        <name>L-glutamine</name>
        <dbReference type="ChEBI" id="CHEBI:58359"/>
    </ligand>
</feature>
<feature type="binding site" evidence="11">
    <location>
        <position position="224"/>
    </location>
    <ligand>
        <name>L-glutamine</name>
        <dbReference type="ChEBI" id="CHEBI:58359"/>
    </ligand>
</feature>
<dbReference type="CDD" id="cd01744">
    <property type="entry name" value="GATase1_CPSase"/>
    <property type="match status" value="1"/>
</dbReference>
<proteinExistence type="inferred from homology"/>
<dbReference type="PRINTS" id="PR00096">
    <property type="entry name" value="GATASE"/>
</dbReference>
<dbReference type="SUPFAM" id="SSF52021">
    <property type="entry name" value="Carbamoyl phosphate synthetase, small subunit N-terminal domain"/>
    <property type="match status" value="1"/>
</dbReference>
<dbReference type="SMART" id="SM01097">
    <property type="entry name" value="CPSase_sm_chain"/>
    <property type="match status" value="1"/>
</dbReference>
<comment type="pathway">
    <text evidence="1 11">Amino-acid biosynthesis; L-arginine biosynthesis; carbamoyl phosphate from bicarbonate: step 1/1.</text>
</comment>
<dbReference type="InterPro" id="IPR035686">
    <property type="entry name" value="CPSase_GATase1"/>
</dbReference>
<keyword evidence="8 11" id="KW-0315">Glutamine amidotransferase</keyword>
<comment type="function">
    <text evidence="11">Small subunit of the glutamine-dependent carbamoyl phosphate synthetase (CPSase). CPSase catalyzes the formation of carbamoyl phosphate from the ammonia moiety of glutamine, carbonate, and phosphate donated by ATP, constituting the first step of 2 biosynthetic pathways, one leading to arginine and/or urea and the other to pyrimidine nucleotides. The small subunit (glutamine amidotransferase) binds and cleaves glutamine to supply the large subunit with the substrate ammonia.</text>
</comment>
<dbReference type="EMBL" id="CP017803">
    <property type="protein sequence ID" value="ATZ59207.1"/>
    <property type="molecule type" value="Genomic_DNA"/>
</dbReference>
<evidence type="ECO:0000313" key="13">
    <source>
        <dbReference type="EMBL" id="ATZ59207.1"/>
    </source>
</evidence>
<dbReference type="UniPathway" id="UPA00068">
    <property type="reaction ID" value="UER00171"/>
</dbReference>
<gene>
    <name evidence="11" type="primary">carA</name>
    <name evidence="13" type="ORF">BK798_01665</name>
</gene>
<dbReference type="InterPro" id="IPR029062">
    <property type="entry name" value="Class_I_gatase-like"/>
</dbReference>
<dbReference type="EC" id="6.3.5.5" evidence="11"/>
<keyword evidence="5 11" id="KW-0028">Amino-acid biosynthesis</keyword>
<comment type="catalytic activity">
    <reaction evidence="10 11">
        <text>hydrogencarbonate + L-glutamine + 2 ATP + H2O = carbamoyl phosphate + L-glutamate + 2 ADP + phosphate + 2 H(+)</text>
        <dbReference type="Rhea" id="RHEA:18633"/>
        <dbReference type="ChEBI" id="CHEBI:15377"/>
        <dbReference type="ChEBI" id="CHEBI:15378"/>
        <dbReference type="ChEBI" id="CHEBI:17544"/>
        <dbReference type="ChEBI" id="CHEBI:29985"/>
        <dbReference type="ChEBI" id="CHEBI:30616"/>
        <dbReference type="ChEBI" id="CHEBI:43474"/>
        <dbReference type="ChEBI" id="CHEBI:58228"/>
        <dbReference type="ChEBI" id="CHEBI:58359"/>
        <dbReference type="ChEBI" id="CHEBI:456216"/>
        <dbReference type="EC" id="6.3.5.5"/>
    </reaction>
</comment>
<evidence type="ECO:0000256" key="4">
    <source>
        <dbReference type="ARBA" id="ARBA00022598"/>
    </source>
</evidence>
<comment type="subunit">
    <text evidence="11">Composed of two chains; the small (or glutamine) chain promotes the hydrolysis of glutamine to ammonia, which is used by the large (or ammonia) chain to synthesize carbamoyl phosphate. Tetramer of heterodimers (alpha,beta)4.</text>
</comment>
<evidence type="ECO:0000256" key="2">
    <source>
        <dbReference type="ARBA" id="ARBA00007800"/>
    </source>
</evidence>
<dbReference type="PANTHER" id="PTHR43418:SF7">
    <property type="entry name" value="CARBAMOYL-PHOSPHATE SYNTHASE SMALL CHAIN"/>
    <property type="match status" value="1"/>
</dbReference>
<dbReference type="GO" id="GO:0044205">
    <property type="term" value="P:'de novo' UMP biosynthetic process"/>
    <property type="evidence" value="ECO:0007669"/>
    <property type="project" value="UniProtKB-UniRule"/>
</dbReference>
<dbReference type="PROSITE" id="PS51273">
    <property type="entry name" value="GATASE_TYPE_1"/>
    <property type="match status" value="1"/>
</dbReference>
<evidence type="ECO:0000256" key="3">
    <source>
        <dbReference type="ARBA" id="ARBA00022571"/>
    </source>
</evidence>
<feature type="active site" evidence="11">
    <location>
        <position position="336"/>
    </location>
</feature>
<dbReference type="Gene3D" id="3.40.50.880">
    <property type="match status" value="1"/>
</dbReference>
<feature type="binding site" evidence="11">
    <location>
        <position position="47"/>
    </location>
    <ligand>
        <name>L-glutamine</name>
        <dbReference type="ChEBI" id="CHEBI:58359"/>
    </ligand>
</feature>
<evidence type="ECO:0000256" key="7">
    <source>
        <dbReference type="ARBA" id="ARBA00022840"/>
    </source>
</evidence>
<dbReference type="InterPro" id="IPR050472">
    <property type="entry name" value="Anth_synth/Amidotransfase"/>
</dbReference>
<dbReference type="RefSeq" id="WP_100815224.1">
    <property type="nucleotide sequence ID" value="NZ_CP017803.1"/>
</dbReference>
<dbReference type="PRINTS" id="PR00097">
    <property type="entry name" value="ANTSNTHASEII"/>
</dbReference>
<dbReference type="InterPro" id="IPR002474">
    <property type="entry name" value="CarbamoylP_synth_ssu_N"/>
</dbReference>
<feature type="binding site" evidence="11">
    <location>
        <position position="226"/>
    </location>
    <ligand>
        <name>L-glutamine</name>
        <dbReference type="ChEBI" id="CHEBI:58359"/>
    </ligand>
</feature>
<dbReference type="Pfam" id="PF00117">
    <property type="entry name" value="GATase"/>
    <property type="match status" value="1"/>
</dbReference>
<feature type="domain" description="Carbamoyl-phosphate synthase small subunit N-terminal" evidence="12">
    <location>
        <begin position="3"/>
        <end position="133"/>
    </location>
</feature>
<reference evidence="13 14" key="1">
    <citation type="submission" date="2016-10" db="EMBL/GenBank/DDBJ databases">
        <authorList>
            <person name="Varghese N."/>
        </authorList>
    </citation>
    <scope>NUCLEOTIDE SEQUENCE [LARGE SCALE GENOMIC DNA]</scope>
    <source>
        <strain evidence="13 14">KB11</strain>
    </source>
</reference>
<dbReference type="SUPFAM" id="SSF52317">
    <property type="entry name" value="Class I glutamine amidotransferase-like"/>
    <property type="match status" value="1"/>
</dbReference>
<keyword evidence="3 11" id="KW-0055">Arginine biosynthesis</keyword>
<evidence type="ECO:0000256" key="8">
    <source>
        <dbReference type="ARBA" id="ARBA00022962"/>
    </source>
</evidence>
<dbReference type="Proteomes" id="UP000232133">
    <property type="component" value="Chromosome"/>
</dbReference>
<evidence type="ECO:0000256" key="6">
    <source>
        <dbReference type="ARBA" id="ARBA00022741"/>
    </source>
</evidence>
<dbReference type="NCBIfam" id="TIGR01368">
    <property type="entry name" value="CPSaseIIsmall"/>
    <property type="match status" value="1"/>
</dbReference>
<sequence>MVKMAKLALEDGTVLKGDGFGYETTKVGELVFSTGMVGYTESLTDPSFKGEILMSTYPLEGNYGVSEEWYQSDKIQAEGFVVREVCREVSNFSSQKTLDDFLNEFETPGISGIDTRDLTLKIREEGSMKAAISTEDIPDSELIELARAQPSIVDIDVVPQVSTKEIKVFNEDANKKVALIDCGVKKNIINNFLERGIGVVLFPYDTDYKTILDYSPDGLMITSGPGNPDRVHETISTVQKLSERLPIFGICMGQQLVAKSFGAKSYKMKFGHRGANQPVKDLHTGKVYITSQNHGFTIDKESINETDLALTQVNLNDGTPEGFSHNELPVHCIQYHPEAGPGPNDTRYVFDKFSQMMDEY</sequence>
<comment type="catalytic activity">
    <reaction evidence="11">
        <text>L-glutamine + H2O = L-glutamate + NH4(+)</text>
        <dbReference type="Rhea" id="RHEA:15889"/>
        <dbReference type="ChEBI" id="CHEBI:15377"/>
        <dbReference type="ChEBI" id="CHEBI:28938"/>
        <dbReference type="ChEBI" id="CHEBI:29985"/>
        <dbReference type="ChEBI" id="CHEBI:58359"/>
    </reaction>
</comment>
<dbReference type="AlphaFoldDB" id="A0A2H4U517"/>
<keyword evidence="6 11" id="KW-0547">Nucleotide-binding</keyword>
<keyword evidence="7 11" id="KW-0067">ATP-binding</keyword>
<dbReference type="HAMAP" id="MF_01209">
    <property type="entry name" value="CPSase_S_chain"/>
    <property type="match status" value="1"/>
</dbReference>
<dbReference type="GeneID" id="35118045"/>
<evidence type="ECO:0000256" key="10">
    <source>
        <dbReference type="ARBA" id="ARBA00048816"/>
    </source>
</evidence>
<dbReference type="GO" id="GO:0006526">
    <property type="term" value="P:L-arginine biosynthetic process"/>
    <property type="evidence" value="ECO:0007669"/>
    <property type="project" value="UniProtKB-UniRule"/>
</dbReference>
<feature type="active site" evidence="11">
    <location>
        <position position="338"/>
    </location>
</feature>
<feature type="binding site" evidence="11">
    <location>
        <position position="295"/>
    </location>
    <ligand>
        <name>L-glutamine</name>
        <dbReference type="ChEBI" id="CHEBI:58359"/>
    </ligand>
</feature>
<feature type="binding site" evidence="11">
    <location>
        <position position="296"/>
    </location>
    <ligand>
        <name>L-glutamine</name>
        <dbReference type="ChEBI" id="CHEBI:58359"/>
    </ligand>
</feature>
<evidence type="ECO:0000256" key="9">
    <source>
        <dbReference type="ARBA" id="ARBA00022975"/>
    </source>
</evidence>
<comment type="pathway">
    <text evidence="11">Pyrimidine metabolism; UMP biosynthesis via de novo pathway; (S)-dihydroorotate from bicarbonate: step 1/3.</text>
</comment>
<dbReference type="Gene3D" id="3.50.30.20">
    <property type="entry name" value="Carbamoyl-phosphate synthase small subunit, N-terminal domain"/>
    <property type="match status" value="1"/>
</dbReference>
<evidence type="ECO:0000256" key="11">
    <source>
        <dbReference type="HAMAP-Rule" id="MF_01209"/>
    </source>
</evidence>
<evidence type="ECO:0000256" key="1">
    <source>
        <dbReference type="ARBA" id="ARBA00005077"/>
    </source>
</evidence>
<dbReference type="GO" id="GO:0006207">
    <property type="term" value="P:'de novo' pyrimidine nucleobase biosynthetic process"/>
    <property type="evidence" value="ECO:0007669"/>
    <property type="project" value="InterPro"/>
</dbReference>
<evidence type="ECO:0000259" key="12">
    <source>
        <dbReference type="SMART" id="SM01097"/>
    </source>
</evidence>
<keyword evidence="4 11" id="KW-0436">Ligase</keyword>
<name>A0A2H4U517_METSM</name>
<dbReference type="GO" id="GO:0004088">
    <property type="term" value="F:carbamoyl-phosphate synthase (glutamine-hydrolyzing) activity"/>
    <property type="evidence" value="ECO:0007669"/>
    <property type="project" value="UniProtKB-UniRule"/>
</dbReference>
<dbReference type="GO" id="GO:0006541">
    <property type="term" value="P:glutamine metabolic process"/>
    <property type="evidence" value="ECO:0007669"/>
    <property type="project" value="InterPro"/>
</dbReference>
<dbReference type="InterPro" id="IPR036480">
    <property type="entry name" value="CarbP_synth_ssu_N_sf"/>
</dbReference>
<dbReference type="NCBIfam" id="NF009475">
    <property type="entry name" value="PRK12838.1"/>
    <property type="match status" value="1"/>
</dbReference>
<evidence type="ECO:0000313" key="14">
    <source>
        <dbReference type="Proteomes" id="UP000232133"/>
    </source>
</evidence>
<feature type="binding site" evidence="11">
    <location>
        <position position="252"/>
    </location>
    <ligand>
        <name>L-glutamine</name>
        <dbReference type="ChEBI" id="CHEBI:58359"/>
    </ligand>
</feature>
<dbReference type="PRINTS" id="PR00099">
    <property type="entry name" value="CPSGATASE"/>
</dbReference>
<dbReference type="GO" id="GO:0004359">
    <property type="term" value="F:glutaminase activity"/>
    <property type="evidence" value="ECO:0007669"/>
    <property type="project" value="RHEA"/>
</dbReference>
<evidence type="ECO:0000256" key="5">
    <source>
        <dbReference type="ARBA" id="ARBA00022605"/>
    </source>
</evidence>
<dbReference type="UniPathway" id="UPA00070">
    <property type="reaction ID" value="UER00115"/>
</dbReference>
<dbReference type="Pfam" id="PF00988">
    <property type="entry name" value="CPSase_sm_chain"/>
    <property type="match status" value="1"/>
</dbReference>
<protein>
    <recommendedName>
        <fullName evidence="11">Carbamoyl phosphate synthase small chain</fullName>
        <ecNumber evidence="11">6.3.5.5</ecNumber>
    </recommendedName>
    <alternativeName>
        <fullName evidence="11">Carbamoyl phosphate synthetase glutamine chain</fullName>
    </alternativeName>
</protein>
<dbReference type="InterPro" id="IPR006274">
    <property type="entry name" value="CarbamoylP_synth_ssu"/>
</dbReference>
<feature type="region of interest" description="CPSase" evidence="11">
    <location>
        <begin position="1"/>
        <end position="175"/>
    </location>
</feature>